<evidence type="ECO:0000313" key="2">
    <source>
        <dbReference type="EMBL" id="GHO87991.1"/>
    </source>
</evidence>
<evidence type="ECO:0000256" key="1">
    <source>
        <dbReference type="SAM" id="SignalP"/>
    </source>
</evidence>
<sequence>MQDFFKRKKIMIAGLGGAILMLAVLAGALFLSPMFASAASNPATPTTTAAKKGTGYCALFNQNLAKRLHISVDTLQQDRKGAASDTIDQLVKDGKMKQAQADKLKQRIAKSNGNACLKLPATQKARLAAFLKKYGQDAYQQLAQGLHLTTDQLTAQLKSGKKLTDIAKAQNVSSSNLQTLVNNIVSSTLKKAVSAGDLTQKRADTIMNSIKKHPQIVQRLLTALVKKAQA</sequence>
<feature type="chain" id="PRO_5046141286" evidence="1">
    <location>
        <begin position="39"/>
        <end position="230"/>
    </location>
</feature>
<protein>
    <submittedName>
        <fullName evidence="2">Uncharacterized protein</fullName>
    </submittedName>
</protein>
<organism evidence="2 3">
    <name type="scientific">Dictyobacter formicarum</name>
    <dbReference type="NCBI Taxonomy" id="2778368"/>
    <lineage>
        <taxon>Bacteria</taxon>
        <taxon>Bacillati</taxon>
        <taxon>Chloroflexota</taxon>
        <taxon>Ktedonobacteria</taxon>
        <taxon>Ktedonobacterales</taxon>
        <taxon>Dictyobacteraceae</taxon>
        <taxon>Dictyobacter</taxon>
    </lineage>
</organism>
<dbReference type="EMBL" id="BNJJ01000020">
    <property type="protein sequence ID" value="GHO87991.1"/>
    <property type="molecule type" value="Genomic_DNA"/>
</dbReference>
<dbReference type="Proteomes" id="UP000635565">
    <property type="component" value="Unassembled WGS sequence"/>
</dbReference>
<evidence type="ECO:0000313" key="3">
    <source>
        <dbReference type="Proteomes" id="UP000635565"/>
    </source>
</evidence>
<reference evidence="2 3" key="1">
    <citation type="journal article" date="2021" name="Int. J. Syst. Evol. Microbiol.">
        <title>Reticulibacter mediterranei gen. nov., sp. nov., within the new family Reticulibacteraceae fam. nov., and Ktedonospora formicarum gen. nov., sp. nov., Ktedonobacter robiniae sp. nov., Dictyobacter formicarum sp. nov. and Dictyobacter arantiisoli sp. nov., belonging to the class Ktedonobacteria.</title>
        <authorList>
            <person name="Yabe S."/>
            <person name="Zheng Y."/>
            <person name="Wang C.M."/>
            <person name="Sakai Y."/>
            <person name="Abe K."/>
            <person name="Yokota A."/>
            <person name="Donadio S."/>
            <person name="Cavaletti L."/>
            <person name="Monciardini P."/>
        </authorList>
    </citation>
    <scope>NUCLEOTIDE SEQUENCE [LARGE SCALE GENOMIC DNA]</scope>
    <source>
        <strain evidence="2 3">SOSP1-9</strain>
    </source>
</reference>
<name>A0ABQ3VS99_9CHLR</name>
<keyword evidence="3" id="KW-1185">Reference proteome</keyword>
<dbReference type="RefSeq" id="WP_201365516.1">
    <property type="nucleotide sequence ID" value="NZ_BNJJ01000020.1"/>
</dbReference>
<comment type="caution">
    <text evidence="2">The sequence shown here is derived from an EMBL/GenBank/DDBJ whole genome shotgun (WGS) entry which is preliminary data.</text>
</comment>
<feature type="signal peptide" evidence="1">
    <location>
        <begin position="1"/>
        <end position="38"/>
    </location>
</feature>
<keyword evidence="1" id="KW-0732">Signal</keyword>
<gene>
    <name evidence="2" type="ORF">KSZ_59970</name>
</gene>
<accession>A0ABQ3VS99</accession>
<proteinExistence type="predicted"/>